<keyword evidence="5 11" id="KW-0132">Cell division</keyword>
<comment type="similarity">
    <text evidence="2 11">Belongs to the 'phage' integrase family. XerD subfamily.</text>
</comment>
<evidence type="ECO:0000256" key="3">
    <source>
        <dbReference type="ARBA" id="ARBA00015810"/>
    </source>
</evidence>
<reference evidence="14 16" key="1">
    <citation type="submission" date="2019-03" db="EMBL/GenBank/DDBJ databases">
        <title>Genomic Encyclopedia of Type Strains, Phase IV (KMG-IV): sequencing the most valuable type-strain genomes for metagenomic binning, comparative biology and taxonomic classification.</title>
        <authorList>
            <person name="Goeker M."/>
        </authorList>
    </citation>
    <scope>NUCLEOTIDE SEQUENCE [LARGE SCALE GENOMIC DNA]</scope>
    <source>
        <strain evidence="14 16">DSM 17474</strain>
    </source>
</reference>
<sequence>MNNTLIERLLEHLWLQARLSQNTLQAYRHDLEKIAARLALNHLDWLSAQNTDLAAAIYHPDEQPRSQARALSACKRLYGWLSDTEQRADNPTERLHASHPPQNLPKLITEAQIDALLAAPDTTTAHGLRDKALLELIYASGLRVTEAVKLKIGEINLERGLINTIGKGNKQRIVPLGQEAAHWIAHYLAHARPRLAKGRIIDELFISQKRTGISRQLAWMIVKQYAEAAGIAGLSPHGLRHAFATHLVNHGADLRVVQLLLGHADISTTQIYTHVANERLKNIVAEHHPRN</sequence>
<dbReference type="InterPro" id="IPR050090">
    <property type="entry name" value="Tyrosine_recombinase_XerCD"/>
</dbReference>
<dbReference type="EMBL" id="SLXE01000006">
    <property type="protein sequence ID" value="TCP07766.1"/>
    <property type="molecule type" value="Genomic_DNA"/>
</dbReference>
<dbReference type="NCBIfam" id="TIGR02225">
    <property type="entry name" value="recomb_XerD"/>
    <property type="match status" value="1"/>
</dbReference>
<feature type="active site" evidence="11">
    <location>
        <position position="263"/>
    </location>
</feature>
<dbReference type="InterPro" id="IPR002104">
    <property type="entry name" value="Integrase_catalytic"/>
</dbReference>
<dbReference type="AlphaFoldDB" id="A0AAE9GVD2"/>
<evidence type="ECO:0000313" key="14">
    <source>
        <dbReference type="EMBL" id="TCP07766.1"/>
    </source>
</evidence>
<dbReference type="Gene3D" id="1.10.150.130">
    <property type="match status" value="1"/>
</dbReference>
<dbReference type="SUPFAM" id="SSF56349">
    <property type="entry name" value="DNA breaking-rejoining enzymes"/>
    <property type="match status" value="1"/>
</dbReference>
<dbReference type="Pfam" id="PF00589">
    <property type="entry name" value="Phage_integrase"/>
    <property type="match status" value="1"/>
</dbReference>
<reference evidence="15" key="3">
    <citation type="journal article" date="2022" name="Res Sq">
        <title>Evolution of multicellular longitudinally dividing oral cavity symbionts (Neisseriaceae).</title>
        <authorList>
            <person name="Nyongesa S."/>
            <person name="Weber P."/>
            <person name="Bernet E."/>
            <person name="Pullido F."/>
            <person name="Nieckarz M."/>
            <person name="Delaby M."/>
            <person name="Nieves C."/>
            <person name="Viehboeck T."/>
            <person name="Krause N."/>
            <person name="Rivera-Millot A."/>
            <person name="Nakamura A."/>
            <person name="Vischer N."/>
            <person name="VanNieuwenhze M."/>
            <person name="Brun Y."/>
            <person name="Cava F."/>
            <person name="Bulgheresi S."/>
            <person name="Veyrier F."/>
        </authorList>
    </citation>
    <scope>NUCLEOTIDE SEQUENCE</scope>
    <source>
        <strain evidence="15">1258/02</strain>
    </source>
</reference>
<feature type="domain" description="Tyr recombinase" evidence="12">
    <location>
        <begin position="103"/>
        <end position="285"/>
    </location>
</feature>
<dbReference type="GO" id="GO:0051301">
    <property type="term" value="P:cell division"/>
    <property type="evidence" value="ECO:0007669"/>
    <property type="project" value="UniProtKB-KW"/>
</dbReference>
<evidence type="ECO:0000256" key="2">
    <source>
        <dbReference type="ARBA" id="ARBA00010450"/>
    </source>
</evidence>
<dbReference type="Pfam" id="PF02899">
    <property type="entry name" value="Phage_int_SAM_1"/>
    <property type="match status" value="1"/>
</dbReference>
<evidence type="ECO:0000313" key="16">
    <source>
        <dbReference type="Proteomes" id="UP000294721"/>
    </source>
</evidence>
<evidence type="ECO:0000256" key="11">
    <source>
        <dbReference type="HAMAP-Rule" id="MF_01807"/>
    </source>
</evidence>
<dbReference type="InterPro" id="IPR011932">
    <property type="entry name" value="Recomb_XerD"/>
</dbReference>
<evidence type="ECO:0000313" key="15">
    <source>
        <dbReference type="EMBL" id="UOO78732.1"/>
    </source>
</evidence>
<feature type="domain" description="Core-binding (CB)" evidence="13">
    <location>
        <begin position="1"/>
        <end position="82"/>
    </location>
</feature>
<dbReference type="Gene3D" id="1.10.443.10">
    <property type="entry name" value="Intergrase catalytic core"/>
    <property type="match status" value="1"/>
</dbReference>
<feature type="active site" evidence="11">
    <location>
        <position position="143"/>
    </location>
</feature>
<dbReference type="HAMAP" id="MF_01808">
    <property type="entry name" value="Recomb_XerC_XerD"/>
    <property type="match status" value="1"/>
</dbReference>
<dbReference type="PROSITE" id="PS51900">
    <property type="entry name" value="CB"/>
    <property type="match status" value="1"/>
</dbReference>
<gene>
    <name evidence="11 15" type="primary">xerD</name>
    <name evidence="14" type="ORF">EV680_1066</name>
    <name evidence="15" type="ORF">LVJ78_08445</name>
</gene>
<feature type="active site" evidence="11">
    <location>
        <position position="167"/>
    </location>
</feature>
<evidence type="ECO:0000256" key="6">
    <source>
        <dbReference type="ARBA" id="ARBA00022829"/>
    </source>
</evidence>
<dbReference type="GO" id="GO:0005737">
    <property type="term" value="C:cytoplasm"/>
    <property type="evidence" value="ECO:0007669"/>
    <property type="project" value="UniProtKB-SubCell"/>
</dbReference>
<dbReference type="PANTHER" id="PTHR30349">
    <property type="entry name" value="PHAGE INTEGRASE-RELATED"/>
    <property type="match status" value="1"/>
</dbReference>
<evidence type="ECO:0000256" key="4">
    <source>
        <dbReference type="ARBA" id="ARBA00022490"/>
    </source>
</evidence>
<keyword evidence="9 11" id="KW-0233">DNA recombination</keyword>
<dbReference type="InterPro" id="IPR011010">
    <property type="entry name" value="DNA_brk_join_enz"/>
</dbReference>
<comment type="function">
    <text evidence="11">Site-specific tyrosine recombinase, which acts by catalyzing the cutting and rejoining of the recombining DNA molecules. The XerC-XerD complex is essential to convert dimers of the bacterial chromosome into monomers to permit their segregation at cell division. It also contributes to the segregational stability of plasmids.</text>
</comment>
<dbReference type="GO" id="GO:0007059">
    <property type="term" value="P:chromosome segregation"/>
    <property type="evidence" value="ECO:0007669"/>
    <property type="project" value="UniProtKB-UniRule"/>
</dbReference>
<dbReference type="HAMAP" id="MF_01807">
    <property type="entry name" value="Recomb_XerD"/>
    <property type="match status" value="1"/>
</dbReference>
<dbReference type="RefSeq" id="WP_132953143.1">
    <property type="nucleotide sequence ID" value="NZ_CP091507.1"/>
</dbReference>
<comment type="subcellular location">
    <subcellularLocation>
        <location evidence="1 11">Cytoplasm</location>
    </subcellularLocation>
</comment>
<evidence type="ECO:0000256" key="5">
    <source>
        <dbReference type="ARBA" id="ARBA00022618"/>
    </source>
</evidence>
<accession>A0AAE9GVD2</accession>
<dbReference type="EMBL" id="CP091507">
    <property type="protein sequence ID" value="UOO78732.1"/>
    <property type="molecule type" value="Genomic_DNA"/>
</dbReference>
<feature type="active site" description="O-(3'-phospho-DNA)-tyrosine intermediate" evidence="11">
    <location>
        <position position="272"/>
    </location>
</feature>
<dbReference type="GO" id="GO:0009037">
    <property type="term" value="F:tyrosine-based site-specific recombinase activity"/>
    <property type="evidence" value="ECO:0007669"/>
    <property type="project" value="UniProtKB-UniRule"/>
</dbReference>
<keyword evidence="6 11" id="KW-0159">Chromosome partition</keyword>
<evidence type="ECO:0000256" key="10">
    <source>
        <dbReference type="ARBA" id="ARBA00023306"/>
    </source>
</evidence>
<dbReference type="CDD" id="cd00798">
    <property type="entry name" value="INT_XerDC_C"/>
    <property type="match status" value="1"/>
</dbReference>
<feature type="active site" evidence="11">
    <location>
        <position position="240"/>
    </location>
</feature>
<keyword evidence="7 11" id="KW-0229">DNA integration</keyword>
<dbReference type="KEGG" id="usu:LVJ78_08445"/>
<dbReference type="InterPro" id="IPR023009">
    <property type="entry name" value="Tyrosine_recombinase_XerC/XerD"/>
</dbReference>
<comment type="subunit">
    <text evidence="11">Forms a cyclic heterotetrameric complex composed of two molecules of XerC and two molecules of XerD.</text>
</comment>
<dbReference type="SUPFAM" id="SSF47823">
    <property type="entry name" value="lambda integrase-like, N-terminal domain"/>
    <property type="match status" value="1"/>
</dbReference>
<reference evidence="15" key="2">
    <citation type="submission" date="2021-12" db="EMBL/GenBank/DDBJ databases">
        <authorList>
            <person name="Veyrier F.J."/>
        </authorList>
    </citation>
    <scope>NUCLEOTIDE SEQUENCE</scope>
    <source>
        <strain evidence="15">1258/02</strain>
    </source>
</reference>
<evidence type="ECO:0000259" key="13">
    <source>
        <dbReference type="PROSITE" id="PS51900"/>
    </source>
</evidence>
<keyword evidence="8 11" id="KW-0238">DNA-binding</keyword>
<dbReference type="Proteomes" id="UP000294721">
    <property type="component" value="Unassembled WGS sequence"/>
</dbReference>
<dbReference type="PROSITE" id="PS51898">
    <property type="entry name" value="TYR_RECOMBINASE"/>
    <property type="match status" value="1"/>
</dbReference>
<dbReference type="InterPro" id="IPR013762">
    <property type="entry name" value="Integrase-like_cat_sf"/>
</dbReference>
<keyword evidence="4 11" id="KW-0963">Cytoplasm</keyword>
<feature type="active site" evidence="11">
    <location>
        <position position="237"/>
    </location>
</feature>
<dbReference type="GO" id="GO:0006313">
    <property type="term" value="P:DNA transposition"/>
    <property type="evidence" value="ECO:0007669"/>
    <property type="project" value="UniProtKB-UniRule"/>
</dbReference>
<protein>
    <recommendedName>
        <fullName evidence="3 11">Tyrosine recombinase XerD</fullName>
    </recommendedName>
</protein>
<evidence type="ECO:0000259" key="12">
    <source>
        <dbReference type="PROSITE" id="PS51898"/>
    </source>
</evidence>
<evidence type="ECO:0000256" key="9">
    <source>
        <dbReference type="ARBA" id="ARBA00023172"/>
    </source>
</evidence>
<dbReference type="InterPro" id="IPR010998">
    <property type="entry name" value="Integrase_recombinase_N"/>
</dbReference>
<dbReference type="InterPro" id="IPR044068">
    <property type="entry name" value="CB"/>
</dbReference>
<dbReference type="Proteomes" id="UP000829756">
    <property type="component" value="Chromosome"/>
</dbReference>
<dbReference type="InterPro" id="IPR004107">
    <property type="entry name" value="Integrase_SAM-like_N"/>
</dbReference>
<evidence type="ECO:0000313" key="17">
    <source>
        <dbReference type="Proteomes" id="UP000829756"/>
    </source>
</evidence>
<organism evidence="15 17">
    <name type="scientific">Uruburuella suis</name>
    <dbReference type="NCBI Taxonomy" id="252130"/>
    <lineage>
        <taxon>Bacteria</taxon>
        <taxon>Pseudomonadati</taxon>
        <taxon>Pseudomonadota</taxon>
        <taxon>Betaproteobacteria</taxon>
        <taxon>Neisseriales</taxon>
        <taxon>Neisseriaceae</taxon>
        <taxon>Uruburuella</taxon>
    </lineage>
</organism>
<evidence type="ECO:0000256" key="1">
    <source>
        <dbReference type="ARBA" id="ARBA00004496"/>
    </source>
</evidence>
<dbReference type="PANTHER" id="PTHR30349:SF90">
    <property type="entry name" value="TYROSINE RECOMBINASE XERD"/>
    <property type="match status" value="1"/>
</dbReference>
<name>A0AAE9GVD2_9NEIS</name>
<dbReference type="NCBIfam" id="NF001399">
    <property type="entry name" value="PRK00283.1"/>
    <property type="match status" value="1"/>
</dbReference>
<keyword evidence="16" id="KW-1185">Reference proteome</keyword>
<dbReference type="GO" id="GO:0003677">
    <property type="term" value="F:DNA binding"/>
    <property type="evidence" value="ECO:0007669"/>
    <property type="project" value="UniProtKB-UniRule"/>
</dbReference>
<proteinExistence type="inferred from homology"/>
<evidence type="ECO:0000256" key="7">
    <source>
        <dbReference type="ARBA" id="ARBA00022908"/>
    </source>
</evidence>
<keyword evidence="10 11" id="KW-0131">Cell cycle</keyword>
<evidence type="ECO:0000256" key="8">
    <source>
        <dbReference type="ARBA" id="ARBA00023125"/>
    </source>
</evidence>